<keyword evidence="3" id="KW-0597">Phosphoprotein</keyword>
<feature type="compositionally biased region" description="Low complexity" evidence="10">
    <location>
        <begin position="122"/>
        <end position="146"/>
    </location>
</feature>
<dbReference type="STRING" id="59895.A0A118JVH6"/>
<evidence type="ECO:0000256" key="7">
    <source>
        <dbReference type="ARBA" id="ARBA00023163"/>
    </source>
</evidence>
<dbReference type="OrthoDB" id="60033at2759"/>
<keyword evidence="5 12" id="KW-0346">Stress response</keyword>
<feature type="region of interest" description="Disordered" evidence="10">
    <location>
        <begin position="248"/>
        <end position="284"/>
    </location>
</feature>
<evidence type="ECO:0000256" key="1">
    <source>
        <dbReference type="ARBA" id="ARBA00004123"/>
    </source>
</evidence>
<name>A0A118JVH6_CYNCS</name>
<dbReference type="PRINTS" id="PR00056">
    <property type="entry name" value="HSFDOMAIN"/>
</dbReference>
<evidence type="ECO:0000256" key="6">
    <source>
        <dbReference type="ARBA" id="ARBA00023125"/>
    </source>
</evidence>
<evidence type="ECO:0000256" key="4">
    <source>
        <dbReference type="ARBA" id="ARBA00023015"/>
    </source>
</evidence>
<dbReference type="PANTHER" id="PTHR10015:SF329">
    <property type="entry name" value="HEAT STRESS TRANSCRIPTION FACTOR B-1"/>
    <property type="match status" value="1"/>
</dbReference>
<dbReference type="GO" id="GO:0006357">
    <property type="term" value="P:regulation of transcription by RNA polymerase II"/>
    <property type="evidence" value="ECO:0007669"/>
    <property type="project" value="TreeGrafter"/>
</dbReference>
<dbReference type="SUPFAM" id="SSF46785">
    <property type="entry name" value="Winged helix' DNA-binding domain"/>
    <property type="match status" value="1"/>
</dbReference>
<keyword evidence="6 12" id="KW-0238">DNA-binding</keyword>
<comment type="caution">
    <text evidence="12">The sequence shown here is derived from an EMBL/GenBank/DDBJ whole genome shotgun (WGS) entry which is preliminary data.</text>
</comment>
<gene>
    <name evidence="12" type="ORF">Ccrd_005430</name>
</gene>
<reference evidence="12 13" key="1">
    <citation type="journal article" date="2016" name="Sci. Rep.">
        <title>The genome sequence of the outbreeding globe artichoke constructed de novo incorporating a phase-aware low-pass sequencing strategy of F1 progeny.</title>
        <authorList>
            <person name="Scaglione D."/>
            <person name="Reyes-Chin-Wo S."/>
            <person name="Acquadro A."/>
            <person name="Froenicke L."/>
            <person name="Portis E."/>
            <person name="Beitel C."/>
            <person name="Tirone M."/>
            <person name="Mauro R."/>
            <person name="Lo Monaco A."/>
            <person name="Mauromicale G."/>
            <person name="Faccioli P."/>
            <person name="Cattivelli L."/>
            <person name="Rieseberg L."/>
            <person name="Michelmore R."/>
            <person name="Lanteri S."/>
        </authorList>
    </citation>
    <scope>NUCLEOTIDE SEQUENCE [LARGE SCALE GENOMIC DNA]</scope>
    <source>
        <strain evidence="12">2C</strain>
    </source>
</reference>
<evidence type="ECO:0000259" key="11">
    <source>
        <dbReference type="SMART" id="SM00415"/>
    </source>
</evidence>
<accession>A0A118JVH6</accession>
<feature type="compositionally biased region" description="Basic and acidic residues" evidence="10">
    <location>
        <begin position="258"/>
        <end position="268"/>
    </location>
</feature>
<dbReference type="PANTHER" id="PTHR10015">
    <property type="entry name" value="HEAT SHOCK TRANSCRIPTION FACTOR"/>
    <property type="match status" value="1"/>
</dbReference>
<dbReference type="GO" id="GO:0000978">
    <property type="term" value="F:RNA polymerase II cis-regulatory region sequence-specific DNA binding"/>
    <property type="evidence" value="ECO:0007669"/>
    <property type="project" value="TreeGrafter"/>
</dbReference>
<dbReference type="InterPro" id="IPR000232">
    <property type="entry name" value="HSF_DNA-bd"/>
</dbReference>
<comment type="subunit">
    <text evidence="2">Homotrimer.</text>
</comment>
<keyword evidence="13" id="KW-1185">Reference proteome</keyword>
<keyword evidence="8" id="KW-0539">Nucleus</keyword>
<evidence type="ECO:0000256" key="8">
    <source>
        <dbReference type="ARBA" id="ARBA00023242"/>
    </source>
</evidence>
<dbReference type="Gramene" id="KVH92530">
    <property type="protein sequence ID" value="KVH92530"/>
    <property type="gene ID" value="Ccrd_005430"/>
</dbReference>
<evidence type="ECO:0000256" key="5">
    <source>
        <dbReference type="ARBA" id="ARBA00023016"/>
    </source>
</evidence>
<feature type="region of interest" description="Disordered" evidence="10">
    <location>
        <begin position="102"/>
        <end position="164"/>
    </location>
</feature>
<evidence type="ECO:0000313" key="12">
    <source>
        <dbReference type="EMBL" id="KVH92530.1"/>
    </source>
</evidence>
<proteinExistence type="inferred from homology"/>
<feature type="compositionally biased region" description="Basic and acidic residues" evidence="10">
    <location>
        <begin position="151"/>
        <end position="164"/>
    </location>
</feature>
<dbReference type="InterPro" id="IPR036390">
    <property type="entry name" value="WH_DNA-bd_sf"/>
</dbReference>
<evidence type="ECO:0000256" key="9">
    <source>
        <dbReference type="RuleBase" id="RU004020"/>
    </source>
</evidence>
<comment type="similarity">
    <text evidence="9">Belongs to the HSF family.</text>
</comment>
<protein>
    <submittedName>
        <fullName evidence="12">Heat shock factor (HSF)-type, DNA-binding</fullName>
    </submittedName>
</protein>
<dbReference type="EMBL" id="LEKV01004814">
    <property type="protein sequence ID" value="KVH92530.1"/>
    <property type="molecule type" value="Genomic_DNA"/>
</dbReference>
<dbReference type="Proteomes" id="UP000243975">
    <property type="component" value="Unassembled WGS sequence"/>
</dbReference>
<dbReference type="OMA" id="IGEPWVS"/>
<dbReference type="GO" id="GO:0003700">
    <property type="term" value="F:DNA-binding transcription factor activity"/>
    <property type="evidence" value="ECO:0007669"/>
    <property type="project" value="InterPro"/>
</dbReference>
<dbReference type="SMART" id="SM00415">
    <property type="entry name" value="HSF"/>
    <property type="match status" value="1"/>
</dbReference>
<dbReference type="AlphaFoldDB" id="A0A118JVH6"/>
<dbReference type="Pfam" id="PF00447">
    <property type="entry name" value="HSF_DNA-bind"/>
    <property type="match status" value="1"/>
</dbReference>
<dbReference type="GO" id="GO:0005634">
    <property type="term" value="C:nucleus"/>
    <property type="evidence" value="ECO:0007669"/>
    <property type="project" value="UniProtKB-SubCell"/>
</dbReference>
<dbReference type="Gene3D" id="1.10.10.10">
    <property type="entry name" value="Winged helix-like DNA-binding domain superfamily/Winged helix DNA-binding domain"/>
    <property type="match status" value="1"/>
</dbReference>
<keyword evidence="4" id="KW-0805">Transcription regulation</keyword>
<evidence type="ECO:0000256" key="10">
    <source>
        <dbReference type="SAM" id="MobiDB-lite"/>
    </source>
</evidence>
<dbReference type="FunFam" id="1.10.10.10:FF:000037">
    <property type="entry name" value="Heat stress transcription factor B-4"/>
    <property type="match status" value="1"/>
</dbReference>
<evidence type="ECO:0000313" key="13">
    <source>
        <dbReference type="Proteomes" id="UP000243975"/>
    </source>
</evidence>
<evidence type="ECO:0000256" key="3">
    <source>
        <dbReference type="ARBA" id="ARBA00022553"/>
    </source>
</evidence>
<comment type="subcellular location">
    <subcellularLocation>
        <location evidence="1">Nucleus</location>
    </subcellularLocation>
</comment>
<sequence>MSHRSVPAPFLTKTYQLVDDPATDDVISWNDGGNTFIVWKTADFARDLLPNSFKHNNFSSFVRQLNTYGFRKTVPDKWEFANDNFKRGERALLIEIRRRKTVTSSQAHANGKPTSGDGGPASSPTSSGDDLGSSSTSSPDSKNPGSVDTPTVEKLENLSDENEKLKKDKQMLTSELAQMKKQCNDLVAFLTQNVKVAPDQINRILGGDGGVGEIVMADEEDDNDEEEKGECFKLFGVFLKEDKKKRGRNENNISFGAQRKEMKMDDASRMNPYSTTGQSTNVCN</sequence>
<dbReference type="InterPro" id="IPR036388">
    <property type="entry name" value="WH-like_DNA-bd_sf"/>
</dbReference>
<evidence type="ECO:0000256" key="2">
    <source>
        <dbReference type="ARBA" id="ARBA00011233"/>
    </source>
</evidence>
<organism evidence="12 13">
    <name type="scientific">Cynara cardunculus var. scolymus</name>
    <name type="common">Globe artichoke</name>
    <name type="synonym">Cynara scolymus</name>
    <dbReference type="NCBI Taxonomy" id="59895"/>
    <lineage>
        <taxon>Eukaryota</taxon>
        <taxon>Viridiplantae</taxon>
        <taxon>Streptophyta</taxon>
        <taxon>Embryophyta</taxon>
        <taxon>Tracheophyta</taxon>
        <taxon>Spermatophyta</taxon>
        <taxon>Magnoliopsida</taxon>
        <taxon>eudicotyledons</taxon>
        <taxon>Gunneridae</taxon>
        <taxon>Pentapetalae</taxon>
        <taxon>asterids</taxon>
        <taxon>campanulids</taxon>
        <taxon>Asterales</taxon>
        <taxon>Asteraceae</taxon>
        <taxon>Carduoideae</taxon>
        <taxon>Cardueae</taxon>
        <taxon>Carduinae</taxon>
        <taxon>Cynara</taxon>
    </lineage>
</organism>
<keyword evidence="7" id="KW-0804">Transcription</keyword>
<feature type="domain" description="HSF-type DNA-binding" evidence="11">
    <location>
        <begin position="6"/>
        <end position="99"/>
    </location>
</feature>
<feature type="compositionally biased region" description="Polar residues" evidence="10">
    <location>
        <begin position="271"/>
        <end position="284"/>
    </location>
</feature>